<keyword evidence="2" id="KW-1185">Reference proteome</keyword>
<accession>A0ABT8PRX5</accession>
<evidence type="ECO:0000313" key="1">
    <source>
        <dbReference type="EMBL" id="MDN8599008.1"/>
    </source>
</evidence>
<evidence type="ECO:0000313" key="2">
    <source>
        <dbReference type="Proteomes" id="UP001174867"/>
    </source>
</evidence>
<dbReference type="EMBL" id="JAUJYW010000002">
    <property type="protein sequence ID" value="MDN8599008.1"/>
    <property type="molecule type" value="Genomic_DNA"/>
</dbReference>
<dbReference type="InterPro" id="IPR019289">
    <property type="entry name" value="Phage_tail_E/E"/>
</dbReference>
<gene>
    <name evidence="1" type="ORF">Q0A17_06215</name>
</gene>
<dbReference type="RefSeq" id="WP_301697437.1">
    <property type="nucleotide sequence ID" value="NZ_JAUJYW010000002.1"/>
</dbReference>
<dbReference type="Proteomes" id="UP001174867">
    <property type="component" value="Unassembled WGS sequence"/>
</dbReference>
<sequence length="95" mass="10928">MDYPLDKMVVKFSRPVVIDGKEVAEIEMMEPTLRDRILYDKDKDGCEVEQEARMIARLVNVESEKSLYGLPACDYKQLQDAFNQMVKAPAARKQS</sequence>
<reference evidence="1 2" key="1">
    <citation type="submission" date="2023-07" db="EMBL/GenBank/DDBJ databases">
        <title>Citrobacter selenititolerans sp. nov., isolated from seleniferous soil.</title>
        <authorList>
            <person name="Zhang S."/>
            <person name="Li K."/>
            <person name="Peng J."/>
            <person name="Wang H."/>
            <person name="Sun J."/>
            <person name="Guo Y."/>
        </authorList>
    </citation>
    <scope>NUCLEOTIDE SEQUENCE [LARGE SCALE GENOMIC DNA]</scope>
    <source>
        <strain evidence="1 2">S2-9</strain>
    </source>
</reference>
<protein>
    <submittedName>
        <fullName evidence="1">Phage tail assembly protein</fullName>
    </submittedName>
</protein>
<organism evidence="1 2">
    <name type="scientific">Citrobacter enshiensis</name>
    <dbReference type="NCBI Taxonomy" id="2971264"/>
    <lineage>
        <taxon>Bacteria</taxon>
        <taxon>Pseudomonadati</taxon>
        <taxon>Pseudomonadota</taxon>
        <taxon>Gammaproteobacteria</taxon>
        <taxon>Enterobacterales</taxon>
        <taxon>Enterobacteriaceae</taxon>
        <taxon>Citrobacter</taxon>
    </lineage>
</organism>
<proteinExistence type="predicted"/>
<name>A0ABT8PRX5_9ENTR</name>
<comment type="caution">
    <text evidence="1">The sequence shown here is derived from an EMBL/GenBank/DDBJ whole genome shotgun (WGS) entry which is preliminary data.</text>
</comment>
<dbReference type="Pfam" id="PF10109">
    <property type="entry name" value="Phage_TAC_7"/>
    <property type="match status" value="1"/>
</dbReference>